<dbReference type="RefSeq" id="WP_149391268.1">
    <property type="nucleotide sequence ID" value="NZ_SMRS01000007.1"/>
</dbReference>
<dbReference type="CDD" id="cd06257">
    <property type="entry name" value="DnaJ"/>
    <property type="match status" value="1"/>
</dbReference>
<evidence type="ECO:0000259" key="9">
    <source>
        <dbReference type="PROSITE" id="PS50076"/>
    </source>
</evidence>
<comment type="subcellular location">
    <subcellularLocation>
        <location evidence="7">Cell inner membrane</location>
        <topology evidence="7">Single-pass type III membrane protein</topology>
    </subcellularLocation>
</comment>
<evidence type="ECO:0000313" key="11">
    <source>
        <dbReference type="Proteomes" id="UP000325302"/>
    </source>
</evidence>
<evidence type="ECO:0000256" key="4">
    <source>
        <dbReference type="ARBA" id="ARBA00022989"/>
    </source>
</evidence>
<keyword evidence="2 7" id="KW-0997">Cell inner membrane</keyword>
<reference evidence="10 11" key="1">
    <citation type="submission" date="2019-03" db="EMBL/GenBank/DDBJ databases">
        <title>Nitrincola sp. nov. isolated from an Indian soda lake.</title>
        <authorList>
            <person name="Joshi A."/>
            <person name="Thite S.V."/>
            <person name="Joseph N."/>
            <person name="Dhotre D."/>
            <person name="Moorthy M."/>
            <person name="Shouche Y.S."/>
        </authorList>
    </citation>
    <scope>NUCLEOTIDE SEQUENCE [LARGE SCALE GENOMIC DNA]</scope>
    <source>
        <strain evidence="10 11">MEB193</strain>
    </source>
</reference>
<evidence type="ECO:0000313" key="10">
    <source>
        <dbReference type="EMBL" id="KAA0874036.1"/>
    </source>
</evidence>
<dbReference type="InterPro" id="IPR001623">
    <property type="entry name" value="DnaJ_domain"/>
</dbReference>
<comment type="domain">
    <text evidence="7">The transmembrane domain is a dimerization domain.</text>
</comment>
<name>A0A5A9VZY4_9GAMM</name>
<keyword evidence="6 7" id="KW-0143">Chaperone</keyword>
<evidence type="ECO:0000256" key="6">
    <source>
        <dbReference type="ARBA" id="ARBA00023186"/>
    </source>
</evidence>
<evidence type="ECO:0000256" key="2">
    <source>
        <dbReference type="ARBA" id="ARBA00022519"/>
    </source>
</evidence>
<dbReference type="InterPro" id="IPR050817">
    <property type="entry name" value="DjlA_DnaK_co-chaperone"/>
</dbReference>
<dbReference type="Pfam" id="PF05099">
    <property type="entry name" value="TerB"/>
    <property type="match status" value="1"/>
</dbReference>
<dbReference type="OrthoDB" id="9782583at2"/>
<keyword evidence="4 7" id="KW-1133">Transmembrane helix</keyword>
<comment type="subunit">
    <text evidence="7">Homodimer.</text>
</comment>
<dbReference type="AlphaFoldDB" id="A0A5A9VZY4"/>
<evidence type="ECO:0000256" key="3">
    <source>
        <dbReference type="ARBA" id="ARBA00022692"/>
    </source>
</evidence>
<comment type="caution">
    <text evidence="10">The sequence shown here is derived from an EMBL/GenBank/DDBJ whole genome shotgun (WGS) entry which is preliminary data.</text>
</comment>
<dbReference type="EMBL" id="SMRS01000007">
    <property type="protein sequence ID" value="KAA0874036.1"/>
    <property type="molecule type" value="Genomic_DNA"/>
</dbReference>
<dbReference type="PRINTS" id="PR00625">
    <property type="entry name" value="JDOMAIN"/>
</dbReference>
<dbReference type="GO" id="GO:0005886">
    <property type="term" value="C:plasma membrane"/>
    <property type="evidence" value="ECO:0007669"/>
    <property type="project" value="UniProtKB-SubCell"/>
</dbReference>
<feature type="topological domain" description="Periplasmic" evidence="7">
    <location>
        <begin position="1"/>
        <end position="21"/>
    </location>
</feature>
<dbReference type="Gene3D" id="1.10.287.110">
    <property type="entry name" value="DnaJ domain"/>
    <property type="match status" value="1"/>
</dbReference>
<dbReference type="InterPro" id="IPR007791">
    <property type="entry name" value="DjlA_N"/>
</dbReference>
<proteinExistence type="inferred from homology"/>
<dbReference type="Proteomes" id="UP000325302">
    <property type="component" value="Unassembled WGS sequence"/>
</dbReference>
<accession>A0A5A9VZY4</accession>
<dbReference type="SMART" id="SM00271">
    <property type="entry name" value="DnaJ"/>
    <property type="match status" value="1"/>
</dbReference>
<feature type="transmembrane region" description="Helical" evidence="8">
    <location>
        <begin position="20"/>
        <end position="47"/>
    </location>
</feature>
<gene>
    <name evidence="7 10" type="primary">djlA</name>
    <name evidence="10" type="ORF">E1H14_09660</name>
</gene>
<keyword evidence="1 7" id="KW-1003">Cell membrane</keyword>
<evidence type="ECO:0000256" key="1">
    <source>
        <dbReference type="ARBA" id="ARBA00022475"/>
    </source>
</evidence>
<keyword evidence="3 7" id="KW-0812">Transmembrane</keyword>
<evidence type="ECO:0000256" key="5">
    <source>
        <dbReference type="ARBA" id="ARBA00023136"/>
    </source>
</evidence>
<dbReference type="PROSITE" id="PS50076">
    <property type="entry name" value="DNAJ_2"/>
    <property type="match status" value="1"/>
</dbReference>
<dbReference type="PANTHER" id="PTHR24074">
    <property type="entry name" value="CO-CHAPERONE PROTEIN DJLA"/>
    <property type="match status" value="1"/>
</dbReference>
<organism evidence="10 11">
    <name type="scientific">Nitrincola tapanii</name>
    <dbReference type="NCBI Taxonomy" id="1708751"/>
    <lineage>
        <taxon>Bacteria</taxon>
        <taxon>Pseudomonadati</taxon>
        <taxon>Pseudomonadota</taxon>
        <taxon>Gammaproteobacteria</taxon>
        <taxon>Oceanospirillales</taxon>
        <taxon>Oceanospirillaceae</taxon>
        <taxon>Nitrincola</taxon>
    </lineage>
</organism>
<dbReference type="CDD" id="cd07316">
    <property type="entry name" value="terB_like_DjlA"/>
    <property type="match status" value="1"/>
</dbReference>
<feature type="topological domain" description="Cytoplasmic" evidence="7">
    <location>
        <begin position="46"/>
        <end position="279"/>
    </location>
</feature>
<dbReference type="HAMAP" id="MF_01153">
    <property type="entry name" value="DjlA"/>
    <property type="match status" value="1"/>
</dbReference>
<feature type="domain" description="J" evidence="9">
    <location>
        <begin position="213"/>
        <end position="279"/>
    </location>
</feature>
<dbReference type="InterPro" id="IPR023749">
    <property type="entry name" value="DjlA"/>
</dbReference>
<keyword evidence="11" id="KW-1185">Reference proteome</keyword>
<protein>
    <recommendedName>
        <fullName evidence="7">Co-chaperone protein DjlA</fullName>
    </recommendedName>
</protein>
<dbReference type="SUPFAM" id="SSF158682">
    <property type="entry name" value="TerB-like"/>
    <property type="match status" value="1"/>
</dbReference>
<dbReference type="Pfam" id="PF00226">
    <property type="entry name" value="DnaJ"/>
    <property type="match status" value="1"/>
</dbReference>
<dbReference type="InterPro" id="IPR036869">
    <property type="entry name" value="J_dom_sf"/>
</dbReference>
<comment type="function">
    <text evidence="7">Regulatory DnaK co-chaperone. Direct interaction between DnaK and DjlA is needed for the induction of the wcaABCDE operon, involved in the synthesis of a colanic acid polysaccharide capsule, possibly through activation of the RcsB/RcsC phosphotransfer signaling pathway. The colanic acid capsule may help the bacterium survive conditions outside the host.</text>
</comment>
<dbReference type="NCBIfam" id="NF006948">
    <property type="entry name" value="PRK09430.1"/>
    <property type="match status" value="1"/>
</dbReference>
<evidence type="ECO:0000256" key="7">
    <source>
        <dbReference type="HAMAP-Rule" id="MF_01153"/>
    </source>
</evidence>
<dbReference type="GO" id="GO:0051087">
    <property type="term" value="F:protein-folding chaperone binding"/>
    <property type="evidence" value="ECO:0007669"/>
    <property type="project" value="InterPro"/>
</dbReference>
<evidence type="ECO:0000256" key="8">
    <source>
        <dbReference type="SAM" id="Phobius"/>
    </source>
</evidence>
<dbReference type="Gene3D" id="1.10.3680.10">
    <property type="entry name" value="TerB-like"/>
    <property type="match status" value="1"/>
</dbReference>
<dbReference type="InterPro" id="IPR029024">
    <property type="entry name" value="TerB-like"/>
</dbReference>
<keyword evidence="5 7" id="KW-0472">Membrane</keyword>
<dbReference type="SUPFAM" id="SSF46565">
    <property type="entry name" value="Chaperone J-domain"/>
    <property type="match status" value="1"/>
</dbReference>
<sequence length="279" mass="31816">MNHEAWGQTLGQRVKVGKTGILLGAFIGLFSGGWVGLILGGLTGYFIERFLRKATRLAPQQLFFRATFCVMGKIAKADGRVTETEIEFAREVMARMNLNEAAKRRAIEYFNEGKQADFDLAKVLRPLELVLRTRFPLRVMFLELQLQVALADGEMSAAELKIIEEICHLLRFSPLEMQQVAARIRAAHAYAQHHYEWHQQAGAAFDERPLLQDAYGILGVNEQASEAEVKKAWRRLMSQHHPDKLVAKGLPQEMLELAKEKTQEIQSAYERIRKARGWR</sequence>